<evidence type="ECO:0000256" key="13">
    <source>
        <dbReference type="SAM" id="Phobius"/>
    </source>
</evidence>
<dbReference type="SUPFAM" id="SSF52343">
    <property type="entry name" value="Ferredoxin reductase-like, C-terminal NADP-linked domain"/>
    <property type="match status" value="1"/>
</dbReference>
<sequence>MRPALMAERVLVVAVAAHLVLVEIIFFSAGSGRNDLLTLAEFFGLHVAAVMMVQVALVARLPWLDRRLGMDRLTAWHRWVGIALAWMIACHATFVLLGFARLDDATVPATFWSLAGVTASLLGMCAAATVVVVVLVSTRWARARLPYEVFRYVHLLLYVAIGLALVHQALEGTSFDAPLAAAYWWTMWTLVLGSLLYFRAVVPVRRNLRHRFRVAEVRPESDDVVSVFVTGSDLHLLPGQAGQFGIWRFPGHFGWWQANPFSLSAAPDGRRLRLTAKAVGATSAGLRQLPIGTRVFIEGPYGAFTRLQQVTGKVLLIAGGIGITPLRALLEELSGDVILIYRVSSAADAVLLGELRELSAERGTDLRLLAGPSGEGDPPIPRFDAASLAAMVPDVVDRDVYVCGPPPMTQAVVDALRELGVPRAQVHHERFGLG</sequence>
<evidence type="ECO:0000256" key="10">
    <source>
        <dbReference type="ARBA" id="ARBA00023004"/>
    </source>
</evidence>
<dbReference type="PANTHER" id="PTHR47354">
    <property type="entry name" value="NADH OXIDOREDUCTASE HCR"/>
    <property type="match status" value="1"/>
</dbReference>
<dbReference type="Gene3D" id="2.40.30.10">
    <property type="entry name" value="Translation factors"/>
    <property type="match status" value="1"/>
</dbReference>
<keyword evidence="11" id="KW-0411">Iron-sulfur</keyword>
<evidence type="ECO:0000256" key="2">
    <source>
        <dbReference type="ARBA" id="ARBA00004141"/>
    </source>
</evidence>
<dbReference type="Pfam" id="PF01794">
    <property type="entry name" value="Ferric_reduct"/>
    <property type="match status" value="1"/>
</dbReference>
<evidence type="ECO:0000313" key="15">
    <source>
        <dbReference type="EMBL" id="MBF4768139.1"/>
    </source>
</evidence>
<evidence type="ECO:0000256" key="7">
    <source>
        <dbReference type="ARBA" id="ARBA00022827"/>
    </source>
</evidence>
<feature type="domain" description="FAD-binding FR-type" evidence="14">
    <location>
        <begin position="207"/>
        <end position="307"/>
    </location>
</feature>
<feature type="transmembrane region" description="Helical" evidence="13">
    <location>
        <begin position="182"/>
        <end position="202"/>
    </location>
</feature>
<proteinExistence type="predicted"/>
<dbReference type="RefSeq" id="WP_194696287.1">
    <property type="nucleotide sequence ID" value="NZ_JADKPO010000011.1"/>
</dbReference>
<dbReference type="InterPro" id="IPR017927">
    <property type="entry name" value="FAD-bd_FR_type"/>
</dbReference>
<name>A0A930VIG6_9ACTN</name>
<keyword evidence="10" id="KW-0408">Iron</keyword>
<dbReference type="PANTHER" id="PTHR47354:SF8">
    <property type="entry name" value="1,2-PHENYLACETYL-COA EPOXIDASE, SUBUNIT E"/>
    <property type="match status" value="1"/>
</dbReference>
<evidence type="ECO:0000256" key="9">
    <source>
        <dbReference type="ARBA" id="ARBA00023002"/>
    </source>
</evidence>
<evidence type="ECO:0000313" key="16">
    <source>
        <dbReference type="Proteomes" id="UP000660668"/>
    </source>
</evidence>
<protein>
    <submittedName>
        <fullName evidence="15">Ferredoxin reductase family protein</fullName>
    </submittedName>
</protein>
<keyword evidence="12 13" id="KW-0472">Membrane</keyword>
<feature type="transmembrane region" description="Helical" evidence="13">
    <location>
        <begin position="111"/>
        <end position="137"/>
    </location>
</feature>
<dbReference type="InterPro" id="IPR017938">
    <property type="entry name" value="Riboflavin_synthase-like_b-brl"/>
</dbReference>
<dbReference type="Proteomes" id="UP000660668">
    <property type="component" value="Unassembled WGS sequence"/>
</dbReference>
<dbReference type="Pfam" id="PF00175">
    <property type="entry name" value="NAD_binding_1"/>
    <property type="match status" value="1"/>
</dbReference>
<dbReference type="GO" id="GO:0016020">
    <property type="term" value="C:membrane"/>
    <property type="evidence" value="ECO:0007669"/>
    <property type="project" value="UniProtKB-SubCell"/>
</dbReference>
<evidence type="ECO:0000256" key="12">
    <source>
        <dbReference type="ARBA" id="ARBA00023136"/>
    </source>
</evidence>
<keyword evidence="6" id="KW-0479">Metal-binding</keyword>
<dbReference type="InterPro" id="IPR050415">
    <property type="entry name" value="MRET"/>
</dbReference>
<reference evidence="15" key="1">
    <citation type="submission" date="2020-11" db="EMBL/GenBank/DDBJ databases">
        <title>Nocardioides cynanchi sp. nov., isolated from soil of rhizosphere of Cynanchum wilfordii.</title>
        <authorList>
            <person name="Lee J.-S."/>
            <person name="Suh M.K."/>
            <person name="Kim J.-S."/>
        </authorList>
    </citation>
    <scope>NUCLEOTIDE SEQUENCE</scope>
    <source>
        <strain evidence="15">KCTC 19276</strain>
    </source>
</reference>
<dbReference type="PRINTS" id="PR00410">
    <property type="entry name" value="PHEHYDRXLASE"/>
</dbReference>
<keyword evidence="4 13" id="KW-0812">Transmembrane</keyword>
<comment type="subcellular location">
    <subcellularLocation>
        <location evidence="2">Membrane</location>
        <topology evidence="2">Multi-pass membrane protein</topology>
    </subcellularLocation>
</comment>
<dbReference type="AlphaFoldDB" id="A0A930VIG6"/>
<dbReference type="PROSITE" id="PS51384">
    <property type="entry name" value="FAD_FR"/>
    <property type="match status" value="1"/>
</dbReference>
<dbReference type="GO" id="GO:0016491">
    <property type="term" value="F:oxidoreductase activity"/>
    <property type="evidence" value="ECO:0007669"/>
    <property type="project" value="UniProtKB-KW"/>
</dbReference>
<feature type="transmembrane region" description="Helical" evidence="13">
    <location>
        <begin position="149"/>
        <end position="170"/>
    </location>
</feature>
<feature type="transmembrane region" description="Helical" evidence="13">
    <location>
        <begin position="36"/>
        <end position="59"/>
    </location>
</feature>
<keyword evidence="7" id="KW-0274">FAD</keyword>
<dbReference type="GO" id="GO:0050660">
    <property type="term" value="F:flavin adenine dinucleotide binding"/>
    <property type="evidence" value="ECO:0007669"/>
    <property type="project" value="TreeGrafter"/>
</dbReference>
<evidence type="ECO:0000256" key="1">
    <source>
        <dbReference type="ARBA" id="ARBA00001974"/>
    </source>
</evidence>
<dbReference type="GO" id="GO:0046872">
    <property type="term" value="F:metal ion binding"/>
    <property type="evidence" value="ECO:0007669"/>
    <property type="project" value="UniProtKB-KW"/>
</dbReference>
<dbReference type="GO" id="GO:0051537">
    <property type="term" value="F:2 iron, 2 sulfur cluster binding"/>
    <property type="evidence" value="ECO:0007669"/>
    <property type="project" value="UniProtKB-KW"/>
</dbReference>
<gene>
    <name evidence="15" type="ORF">ISU10_10200</name>
</gene>
<dbReference type="Gene3D" id="3.40.50.80">
    <property type="entry name" value="Nucleotide-binding domain of ferredoxin-NADP reductase (FNR) module"/>
    <property type="match status" value="1"/>
</dbReference>
<comment type="caution">
    <text evidence="15">The sequence shown here is derived from an EMBL/GenBank/DDBJ whole genome shotgun (WGS) entry which is preliminary data.</text>
</comment>
<evidence type="ECO:0000256" key="3">
    <source>
        <dbReference type="ARBA" id="ARBA00022630"/>
    </source>
</evidence>
<dbReference type="InterPro" id="IPR039261">
    <property type="entry name" value="FNR_nucleotide-bd"/>
</dbReference>
<comment type="cofactor">
    <cofactor evidence="1">
        <name>FAD</name>
        <dbReference type="ChEBI" id="CHEBI:57692"/>
    </cofactor>
</comment>
<dbReference type="CDD" id="cd06198">
    <property type="entry name" value="FNR_like_3"/>
    <property type="match status" value="1"/>
</dbReference>
<dbReference type="InterPro" id="IPR013130">
    <property type="entry name" value="Fe3_Rdtase_TM_dom"/>
</dbReference>
<evidence type="ECO:0000256" key="4">
    <source>
        <dbReference type="ARBA" id="ARBA00022692"/>
    </source>
</evidence>
<dbReference type="EMBL" id="JADKPO010000011">
    <property type="protein sequence ID" value="MBF4768139.1"/>
    <property type="molecule type" value="Genomic_DNA"/>
</dbReference>
<feature type="transmembrane region" description="Helical" evidence="13">
    <location>
        <begin position="12"/>
        <end position="30"/>
    </location>
</feature>
<dbReference type="SUPFAM" id="SSF63380">
    <property type="entry name" value="Riboflavin synthase domain-like"/>
    <property type="match status" value="1"/>
</dbReference>
<evidence type="ECO:0000259" key="14">
    <source>
        <dbReference type="PROSITE" id="PS51384"/>
    </source>
</evidence>
<keyword evidence="3" id="KW-0285">Flavoprotein</keyword>
<accession>A0A930VIG6</accession>
<evidence type="ECO:0000256" key="11">
    <source>
        <dbReference type="ARBA" id="ARBA00023014"/>
    </source>
</evidence>
<organism evidence="15 16">
    <name type="scientific">Nocardioides agariphilus</name>
    <dbReference type="NCBI Taxonomy" id="433664"/>
    <lineage>
        <taxon>Bacteria</taxon>
        <taxon>Bacillati</taxon>
        <taxon>Actinomycetota</taxon>
        <taxon>Actinomycetes</taxon>
        <taxon>Propionibacteriales</taxon>
        <taxon>Nocardioidaceae</taxon>
        <taxon>Nocardioides</taxon>
    </lineage>
</organism>
<dbReference type="InterPro" id="IPR001433">
    <property type="entry name" value="OxRdtase_FAD/NAD-bd"/>
</dbReference>
<keyword evidence="16" id="KW-1185">Reference proteome</keyword>
<evidence type="ECO:0000256" key="6">
    <source>
        <dbReference type="ARBA" id="ARBA00022723"/>
    </source>
</evidence>
<feature type="transmembrane region" description="Helical" evidence="13">
    <location>
        <begin position="79"/>
        <end position="99"/>
    </location>
</feature>
<keyword evidence="5" id="KW-0001">2Fe-2S</keyword>
<keyword evidence="8 13" id="KW-1133">Transmembrane helix</keyword>
<evidence type="ECO:0000256" key="5">
    <source>
        <dbReference type="ARBA" id="ARBA00022714"/>
    </source>
</evidence>
<evidence type="ECO:0000256" key="8">
    <source>
        <dbReference type="ARBA" id="ARBA00022989"/>
    </source>
</evidence>
<keyword evidence="9" id="KW-0560">Oxidoreductase</keyword>